<dbReference type="STRING" id="87626.PTD2_16911"/>
<reference evidence="2 3" key="1">
    <citation type="submission" date="2006-02" db="EMBL/GenBank/DDBJ databases">
        <authorList>
            <person name="Moran M.A."/>
            <person name="Kjelleberg S."/>
            <person name="Egan S."/>
            <person name="Saunders N."/>
            <person name="Thomas T."/>
            <person name="Ferriera S."/>
            <person name="Johnson J."/>
            <person name="Kravitz S."/>
            <person name="Halpern A."/>
            <person name="Remington K."/>
            <person name="Beeson K."/>
            <person name="Tran B."/>
            <person name="Rogers Y.-H."/>
            <person name="Friedman R."/>
            <person name="Venter J.C."/>
        </authorList>
    </citation>
    <scope>NUCLEOTIDE SEQUENCE [LARGE SCALE GENOMIC DNA]</scope>
    <source>
        <strain evidence="2 3">D2</strain>
    </source>
</reference>
<dbReference type="HOGENOM" id="CLU_109681_2_0_6"/>
<keyword evidence="1" id="KW-0472">Membrane</keyword>
<evidence type="ECO:0000313" key="2">
    <source>
        <dbReference type="EMBL" id="EAR26845.1"/>
    </source>
</evidence>
<dbReference type="OrthoDB" id="6313062at2"/>
<dbReference type="AlphaFoldDB" id="A4CEW6"/>
<organism evidence="2 3">
    <name type="scientific">Pseudoalteromonas tunicata D2</name>
    <dbReference type="NCBI Taxonomy" id="87626"/>
    <lineage>
        <taxon>Bacteria</taxon>
        <taxon>Pseudomonadati</taxon>
        <taxon>Pseudomonadota</taxon>
        <taxon>Gammaproteobacteria</taxon>
        <taxon>Alteromonadales</taxon>
        <taxon>Pseudoalteromonadaceae</taxon>
        <taxon>Pseudoalteromonas</taxon>
    </lineage>
</organism>
<keyword evidence="1" id="KW-1133">Transmembrane helix</keyword>
<evidence type="ECO:0000256" key="1">
    <source>
        <dbReference type="SAM" id="Phobius"/>
    </source>
</evidence>
<keyword evidence="1" id="KW-0812">Transmembrane</keyword>
<protein>
    <recommendedName>
        <fullName evidence="4">Transmembrane cytochrome oxidase associated protein</fullName>
    </recommendedName>
</protein>
<dbReference type="RefSeq" id="WP_009840625.1">
    <property type="nucleotide sequence ID" value="NZ_CH959302.1"/>
</dbReference>
<sequence length="166" mass="18697">MKSKKIPILFIACFISPFLIAAIVLRLGWLPDHTVNKGQLVNKETHIQNWQNPNGYLWTMVVVSQSGCDDFCKNQLESVKNVQLALGKKSEHVGVMLLSRNIKTDLAIPIQVVNQDDLISDEIYLVDHMGLVVLSYPFSAQENLNKPVFKGMLSDIKKLLNYARSS</sequence>
<dbReference type="eggNOG" id="COG1999">
    <property type="taxonomic scope" value="Bacteria"/>
</dbReference>
<gene>
    <name evidence="2" type="ORF">PTD2_16911</name>
</gene>
<dbReference type="EMBL" id="AAOH01000009">
    <property type="protein sequence ID" value="EAR26845.1"/>
    <property type="molecule type" value="Genomic_DNA"/>
</dbReference>
<comment type="caution">
    <text evidence="2">The sequence shown here is derived from an EMBL/GenBank/DDBJ whole genome shotgun (WGS) entry which is preliminary data.</text>
</comment>
<evidence type="ECO:0000313" key="3">
    <source>
        <dbReference type="Proteomes" id="UP000006201"/>
    </source>
</evidence>
<evidence type="ECO:0008006" key="4">
    <source>
        <dbReference type="Google" id="ProtNLM"/>
    </source>
</evidence>
<accession>A4CEW6</accession>
<proteinExistence type="predicted"/>
<dbReference type="Proteomes" id="UP000006201">
    <property type="component" value="Unassembled WGS sequence"/>
</dbReference>
<feature type="transmembrane region" description="Helical" evidence="1">
    <location>
        <begin position="7"/>
        <end position="29"/>
    </location>
</feature>
<name>A4CEW6_9GAMM</name>
<keyword evidence="3" id="KW-1185">Reference proteome</keyword>